<name>A0AAV2FQE3_9ROSI</name>
<evidence type="ECO:0000313" key="9">
    <source>
        <dbReference type="EMBL" id="CAL1400232.1"/>
    </source>
</evidence>
<dbReference type="EMBL" id="OZ034820">
    <property type="protein sequence ID" value="CAL1400232.1"/>
    <property type="molecule type" value="Genomic_DNA"/>
</dbReference>
<evidence type="ECO:0000256" key="2">
    <source>
        <dbReference type="ARBA" id="ARBA00004123"/>
    </source>
</evidence>
<comment type="cofactor">
    <cofactor evidence="1">
        <name>a divalent metal cation</name>
        <dbReference type="ChEBI" id="CHEBI:60240"/>
    </cofactor>
</comment>
<dbReference type="Proteomes" id="UP001497516">
    <property type="component" value="Chromosome 7"/>
</dbReference>
<keyword evidence="10" id="KW-1185">Reference proteome</keyword>
<evidence type="ECO:0000256" key="5">
    <source>
        <dbReference type="ARBA" id="ARBA00022723"/>
    </source>
</evidence>
<proteinExistence type="inferred from homology"/>
<dbReference type="GO" id="GO:0046872">
    <property type="term" value="F:metal ion binding"/>
    <property type="evidence" value="ECO:0007669"/>
    <property type="project" value="UniProtKB-KW"/>
</dbReference>
<dbReference type="GO" id="GO:0016787">
    <property type="term" value="F:hydrolase activity"/>
    <property type="evidence" value="ECO:0007669"/>
    <property type="project" value="UniProtKB-KW"/>
</dbReference>
<dbReference type="PANTHER" id="PTHR22930">
    <property type="match status" value="1"/>
</dbReference>
<comment type="subcellular location">
    <subcellularLocation>
        <location evidence="2">Nucleus</location>
    </subcellularLocation>
</comment>
<keyword evidence="5" id="KW-0479">Metal-binding</keyword>
<dbReference type="InterPro" id="IPR045249">
    <property type="entry name" value="HARBI1-like"/>
</dbReference>
<evidence type="ECO:0000259" key="8">
    <source>
        <dbReference type="Pfam" id="PF13359"/>
    </source>
</evidence>
<dbReference type="GO" id="GO:0004518">
    <property type="term" value="F:nuclease activity"/>
    <property type="evidence" value="ECO:0007669"/>
    <property type="project" value="UniProtKB-KW"/>
</dbReference>
<reference evidence="9 10" key="1">
    <citation type="submission" date="2024-04" db="EMBL/GenBank/DDBJ databases">
        <authorList>
            <person name="Fracassetti M."/>
        </authorList>
    </citation>
    <scope>NUCLEOTIDE SEQUENCE [LARGE SCALE GENOMIC DNA]</scope>
</reference>
<protein>
    <recommendedName>
        <fullName evidence="8">DDE Tnp4 domain-containing protein</fullName>
    </recommendedName>
</protein>
<accession>A0AAV2FQE3</accession>
<sequence>MPPRGKYYVVDSGYANTPKLQKKHAILKISILEVANTLKQLFKYYHFFLRNVIERCFDVLKTRFPMLKHMPPFALKKQAHIVIACYILHNFIRIYSGDDALFEEYQNYYMGENVNGVQRGQEREAYDLSSSQTQAMDVRRDGIANKFLNDIQARLIWNLMLYLYCVYW</sequence>
<comment type="similarity">
    <text evidence="3">Belongs to the HARBI1 family.</text>
</comment>
<evidence type="ECO:0000313" key="10">
    <source>
        <dbReference type="Proteomes" id="UP001497516"/>
    </source>
</evidence>
<dbReference type="Pfam" id="PF13359">
    <property type="entry name" value="DDE_Tnp_4"/>
    <property type="match status" value="1"/>
</dbReference>
<evidence type="ECO:0000256" key="6">
    <source>
        <dbReference type="ARBA" id="ARBA00022801"/>
    </source>
</evidence>
<keyword evidence="7" id="KW-0539">Nucleus</keyword>
<keyword evidence="4" id="KW-0540">Nuclease</keyword>
<organism evidence="9 10">
    <name type="scientific">Linum trigynum</name>
    <dbReference type="NCBI Taxonomy" id="586398"/>
    <lineage>
        <taxon>Eukaryota</taxon>
        <taxon>Viridiplantae</taxon>
        <taxon>Streptophyta</taxon>
        <taxon>Embryophyta</taxon>
        <taxon>Tracheophyta</taxon>
        <taxon>Spermatophyta</taxon>
        <taxon>Magnoliopsida</taxon>
        <taxon>eudicotyledons</taxon>
        <taxon>Gunneridae</taxon>
        <taxon>Pentapetalae</taxon>
        <taxon>rosids</taxon>
        <taxon>fabids</taxon>
        <taxon>Malpighiales</taxon>
        <taxon>Linaceae</taxon>
        <taxon>Linum</taxon>
    </lineage>
</organism>
<dbReference type="InterPro" id="IPR027806">
    <property type="entry name" value="HARBI1_dom"/>
</dbReference>
<evidence type="ECO:0000256" key="4">
    <source>
        <dbReference type="ARBA" id="ARBA00022722"/>
    </source>
</evidence>
<feature type="domain" description="DDE Tnp4" evidence="8">
    <location>
        <begin position="4"/>
        <end position="90"/>
    </location>
</feature>
<evidence type="ECO:0000256" key="3">
    <source>
        <dbReference type="ARBA" id="ARBA00006958"/>
    </source>
</evidence>
<gene>
    <name evidence="9" type="ORF">LTRI10_LOCUS40373</name>
</gene>
<evidence type="ECO:0000256" key="7">
    <source>
        <dbReference type="ARBA" id="ARBA00023242"/>
    </source>
</evidence>
<dbReference type="PANTHER" id="PTHR22930:SF251">
    <property type="entry name" value="DDE TNP4 DOMAIN-CONTAINING PROTEIN"/>
    <property type="match status" value="1"/>
</dbReference>
<evidence type="ECO:0000256" key="1">
    <source>
        <dbReference type="ARBA" id="ARBA00001968"/>
    </source>
</evidence>
<keyword evidence="6" id="KW-0378">Hydrolase</keyword>
<dbReference type="AlphaFoldDB" id="A0AAV2FQE3"/>
<dbReference type="GO" id="GO:0005634">
    <property type="term" value="C:nucleus"/>
    <property type="evidence" value="ECO:0007669"/>
    <property type="project" value="UniProtKB-SubCell"/>
</dbReference>